<evidence type="ECO:0000256" key="1">
    <source>
        <dbReference type="SAM" id="MobiDB-lite"/>
    </source>
</evidence>
<dbReference type="STRING" id="490188.SAMN04488068_0630"/>
<dbReference type="AlphaFoldDB" id="A0A1M5KL04"/>
<feature type="region of interest" description="Disordered" evidence="1">
    <location>
        <begin position="142"/>
        <end position="163"/>
    </location>
</feature>
<gene>
    <name evidence="2" type="ORF">SAMN04488068_0630</name>
</gene>
<sequence length="627" mass="68943">MTHAHPTTDDSRTQKDRHMNGINLIRKTALAVAAASFGCIWAPLAQALEFEPGHGVELRVDSKLTAGAAWRMGRPDERNIGISNGGEAYSTNNDDGNLAWDRGDMVASVLKLTSDATLTYGNYGVFVRGSYLYDHTQKNKRYFNPDNYGRPGKEAPTSEYQQRTQDVRNHLGNDFDLLDAYVYGSNQVFDRTLTYKLGRQILNWGESTLVQNGLNSLVAADANQLRVPGFEIDEVVRPAGMLFIGYDLIENVSAEAFYQFEWRRTDPDVAGGYLSTNDFASIGGTRANISFAIPGENDIGSTIPRVADRNPSDGGQYGGALRFYIPQLNGIDMALYAANYHSRTPLISGTSGAEPLRPFGSNYFVEYPEDIRMYGMSFSSTLPLGLALQGEYSYKVGQPLQIDDVEILLTGLGIPSQLNPVLGGASGSQPLRGYRRHDVSQFDFSISRLLGPTPWLFNDQTILVAEFAYDYIHGLPSANELRYDAPGTFLPGYDPATDGPSRAGFVVNRGKVNPNDPDGRDDLPFETNSYATSASYGYKLLARLSYNNAIGAVALNPTIRFDHDLHGYTPTPIGNFVEGRRLVSVSVGWTYHAAWSGSVGYVNYFGGNRQNLLADRDYLDASIAYSF</sequence>
<evidence type="ECO:0000313" key="2">
    <source>
        <dbReference type="EMBL" id="SHG53514.1"/>
    </source>
</evidence>
<reference evidence="2 3" key="1">
    <citation type="submission" date="2016-11" db="EMBL/GenBank/DDBJ databases">
        <authorList>
            <person name="Jaros S."/>
            <person name="Januszkiewicz K."/>
            <person name="Wedrychowicz H."/>
        </authorList>
    </citation>
    <scope>NUCLEOTIDE SEQUENCE [LARGE SCALE GENOMIC DNA]</scope>
    <source>
        <strain evidence="2 3">CGMCC 1.7049</strain>
    </source>
</reference>
<proteinExistence type="predicted"/>
<name>A0A1M5KL04_9GAMM</name>
<dbReference type="Proteomes" id="UP000199758">
    <property type="component" value="Unassembled WGS sequence"/>
</dbReference>
<organism evidence="2 3">
    <name type="scientific">Hydrocarboniphaga daqingensis</name>
    <dbReference type="NCBI Taxonomy" id="490188"/>
    <lineage>
        <taxon>Bacteria</taxon>
        <taxon>Pseudomonadati</taxon>
        <taxon>Pseudomonadota</taxon>
        <taxon>Gammaproteobacteria</taxon>
        <taxon>Nevskiales</taxon>
        <taxon>Nevskiaceae</taxon>
        <taxon>Hydrocarboniphaga</taxon>
    </lineage>
</organism>
<dbReference type="OrthoDB" id="7000272at2"/>
<keyword evidence="3" id="KW-1185">Reference proteome</keyword>
<accession>A0A1M5KL04</accession>
<evidence type="ECO:0000313" key="3">
    <source>
        <dbReference type="Proteomes" id="UP000199758"/>
    </source>
</evidence>
<dbReference type="Pfam" id="PF06980">
    <property type="entry name" value="DUF1302"/>
    <property type="match status" value="1"/>
</dbReference>
<protein>
    <recommendedName>
        <fullName evidence="4">DUF1302 domain-containing protein</fullName>
    </recommendedName>
</protein>
<evidence type="ECO:0008006" key="4">
    <source>
        <dbReference type="Google" id="ProtNLM"/>
    </source>
</evidence>
<dbReference type="EMBL" id="FQWZ01000001">
    <property type="protein sequence ID" value="SHG53514.1"/>
    <property type="molecule type" value="Genomic_DNA"/>
</dbReference>
<dbReference type="InterPro" id="IPR010727">
    <property type="entry name" value="DUF1302"/>
</dbReference>